<dbReference type="PANTHER" id="PTHR42924">
    <property type="entry name" value="EXONUCLEASE"/>
    <property type="match status" value="1"/>
</dbReference>
<dbReference type="InterPro" id="IPR003141">
    <property type="entry name" value="Pol/His_phosphatase_N"/>
</dbReference>
<sequence length="229" mass="25517">MAVDFAQTSASSQSLKQIFHKINAQSCPRYFNFHMHTVHSDGKLQPEELVQQAIAIGLNGLAITDHHTVDGYRVARHYLDVLKLKPHLKHIVPEVWTGVEINANLLNIDVHILGYAFQPEHFSIAPYLQRKTTVGKIYQAENVIAAIHQAGGLAVLAHPARYKRSHQELIPAAVSLGIDGVEAFYAYNNPNPWRPSLKEATEVQILANRHGLFNTCGTDTHGLSLLQRL</sequence>
<dbReference type="InterPro" id="IPR004013">
    <property type="entry name" value="PHP_dom"/>
</dbReference>
<dbReference type="SUPFAM" id="SSF89550">
    <property type="entry name" value="PHP domain-like"/>
    <property type="match status" value="1"/>
</dbReference>
<dbReference type="OrthoDB" id="9804333at2"/>
<feature type="domain" description="Polymerase/histidinol phosphatase N-terminal" evidence="1">
    <location>
        <begin position="31"/>
        <end position="105"/>
    </location>
</feature>
<name>A0A6N8FU97_9CHRO</name>
<dbReference type="GO" id="GO:0004534">
    <property type="term" value="F:5'-3' RNA exonuclease activity"/>
    <property type="evidence" value="ECO:0007669"/>
    <property type="project" value="TreeGrafter"/>
</dbReference>
<reference evidence="2 3" key="1">
    <citation type="journal article" date="2019" name="Front. Microbiol.">
        <title>Genomic Features for Desiccation Tolerance and Sugar Biosynthesis in the Extremophile Gloeocapsopsis sp. UTEX B3054.</title>
        <authorList>
            <person name="Urrejola C."/>
            <person name="Alcorta J."/>
            <person name="Salas L."/>
            <person name="Vasquez M."/>
            <person name="Polz M.F."/>
            <person name="Vicuna R."/>
            <person name="Diez B."/>
        </authorList>
    </citation>
    <scope>NUCLEOTIDE SEQUENCE [LARGE SCALE GENOMIC DNA]</scope>
    <source>
        <strain evidence="2 3">1H9</strain>
    </source>
</reference>
<dbReference type="GO" id="GO:0035312">
    <property type="term" value="F:5'-3' DNA exonuclease activity"/>
    <property type="evidence" value="ECO:0007669"/>
    <property type="project" value="TreeGrafter"/>
</dbReference>
<dbReference type="InterPro" id="IPR052018">
    <property type="entry name" value="PHP_domain"/>
</dbReference>
<evidence type="ECO:0000313" key="2">
    <source>
        <dbReference type="EMBL" id="MUL35885.1"/>
    </source>
</evidence>
<comment type="caution">
    <text evidence="2">The sequence shown here is derived from an EMBL/GenBank/DDBJ whole genome shotgun (WGS) entry which is preliminary data.</text>
</comment>
<dbReference type="EMBL" id="NAPY01000006">
    <property type="protein sequence ID" value="MUL35885.1"/>
    <property type="molecule type" value="Genomic_DNA"/>
</dbReference>
<dbReference type="CDD" id="cd07438">
    <property type="entry name" value="PHP_HisPPase_AMP"/>
    <property type="match status" value="1"/>
</dbReference>
<dbReference type="Gene3D" id="3.20.20.140">
    <property type="entry name" value="Metal-dependent hydrolases"/>
    <property type="match status" value="1"/>
</dbReference>
<dbReference type="RefSeq" id="WP_105221985.1">
    <property type="nucleotide sequence ID" value="NZ_CAWNSU010000122.1"/>
</dbReference>
<organism evidence="2 3">
    <name type="scientific">Gloeocapsopsis dulcis AAB1 = 1H9</name>
    <dbReference type="NCBI Taxonomy" id="1433147"/>
    <lineage>
        <taxon>Bacteria</taxon>
        <taxon>Bacillati</taxon>
        <taxon>Cyanobacteriota</taxon>
        <taxon>Cyanophyceae</taxon>
        <taxon>Oscillatoriophycideae</taxon>
        <taxon>Chroococcales</taxon>
        <taxon>Chroococcaceae</taxon>
        <taxon>Gloeocapsopsis</taxon>
        <taxon>Gloeocapsopsis dulcis</taxon>
    </lineage>
</organism>
<dbReference type="Pfam" id="PF02811">
    <property type="entry name" value="PHP"/>
    <property type="match status" value="1"/>
</dbReference>
<keyword evidence="3" id="KW-1185">Reference proteome</keyword>
<gene>
    <name evidence="2" type="ORF">BWI75_05855</name>
</gene>
<protein>
    <submittedName>
        <fullName evidence="2">Phosphatase</fullName>
    </submittedName>
</protein>
<dbReference type="SMART" id="SM00481">
    <property type="entry name" value="POLIIIAc"/>
    <property type="match status" value="1"/>
</dbReference>
<dbReference type="InterPro" id="IPR016195">
    <property type="entry name" value="Pol/histidinol_Pase-like"/>
</dbReference>
<evidence type="ECO:0000259" key="1">
    <source>
        <dbReference type="SMART" id="SM00481"/>
    </source>
</evidence>
<dbReference type="AlphaFoldDB" id="A0A6N8FU97"/>
<accession>A0A6N8FU97</accession>
<evidence type="ECO:0000313" key="3">
    <source>
        <dbReference type="Proteomes" id="UP000441797"/>
    </source>
</evidence>
<dbReference type="Proteomes" id="UP000441797">
    <property type="component" value="Unassembled WGS sequence"/>
</dbReference>
<proteinExistence type="predicted"/>
<dbReference type="PANTHER" id="PTHR42924:SF3">
    <property type="entry name" value="POLYMERASE_HISTIDINOL PHOSPHATASE N-TERMINAL DOMAIN-CONTAINING PROTEIN"/>
    <property type="match status" value="1"/>
</dbReference>